<dbReference type="InterPro" id="IPR013320">
    <property type="entry name" value="ConA-like_dom_sf"/>
</dbReference>
<dbReference type="EMBL" id="LAZR01000656">
    <property type="protein sequence ID" value="KKN61496.1"/>
    <property type="molecule type" value="Genomic_DNA"/>
</dbReference>
<reference evidence="1" key="1">
    <citation type="journal article" date="2015" name="Nature">
        <title>Complex archaea that bridge the gap between prokaryotes and eukaryotes.</title>
        <authorList>
            <person name="Spang A."/>
            <person name="Saw J.H."/>
            <person name="Jorgensen S.L."/>
            <person name="Zaremba-Niedzwiedzka K."/>
            <person name="Martijn J."/>
            <person name="Lind A.E."/>
            <person name="van Eijk R."/>
            <person name="Schleper C."/>
            <person name="Guy L."/>
            <person name="Ettema T.J."/>
        </authorList>
    </citation>
    <scope>NUCLEOTIDE SEQUENCE</scope>
</reference>
<comment type="caution">
    <text evidence="1">The sequence shown here is derived from an EMBL/GenBank/DDBJ whole genome shotgun (WGS) entry which is preliminary data.</text>
</comment>
<protein>
    <recommendedName>
        <fullName evidence="2">LamG-like jellyroll fold domain-containing protein</fullName>
    </recommendedName>
</protein>
<dbReference type="Gene3D" id="2.60.120.200">
    <property type="match status" value="1"/>
</dbReference>
<dbReference type="AlphaFoldDB" id="A0A0F9UJV2"/>
<sequence length="273" mass="30087">MDVGLLAPTLKGQTLKDLSVMFIPGLIGLWRLNEGNGLIARDLSGYGNDGALEGTTPIWVDGISGKAVNFPGVNERIDCGNGSPLDQIGNGSFWIPFWMKSKDAVPLPFGRLFDKIQDGNNWIFFSSDNVSNRLRFYMKKTVLVQEAFSTGSAPFDTEFNHIVLIINRTTDKAIVYVNTVKDSTEIDISSLPIDCSNTGNVSWGARTNGLNPYEGLLDELYVFLGIPTQEQIDYLFNNPGGAAFSYKEKTSNLYTIVDRTSNLFTKKEGDSNL</sequence>
<evidence type="ECO:0000313" key="1">
    <source>
        <dbReference type="EMBL" id="KKN61496.1"/>
    </source>
</evidence>
<evidence type="ECO:0008006" key="2">
    <source>
        <dbReference type="Google" id="ProtNLM"/>
    </source>
</evidence>
<name>A0A0F9UJV2_9ZZZZ</name>
<organism evidence="1">
    <name type="scientific">marine sediment metagenome</name>
    <dbReference type="NCBI Taxonomy" id="412755"/>
    <lineage>
        <taxon>unclassified sequences</taxon>
        <taxon>metagenomes</taxon>
        <taxon>ecological metagenomes</taxon>
    </lineage>
</organism>
<accession>A0A0F9UJV2</accession>
<dbReference type="Pfam" id="PF13385">
    <property type="entry name" value="Laminin_G_3"/>
    <property type="match status" value="1"/>
</dbReference>
<gene>
    <name evidence="1" type="ORF">LCGC14_0521510</name>
</gene>
<dbReference type="SUPFAM" id="SSF49899">
    <property type="entry name" value="Concanavalin A-like lectins/glucanases"/>
    <property type="match status" value="1"/>
</dbReference>
<proteinExistence type="predicted"/>